<evidence type="ECO:0000313" key="8">
    <source>
        <dbReference type="EMBL" id="UYG53641.1"/>
    </source>
</evidence>
<dbReference type="CDD" id="cd06581">
    <property type="entry name" value="TM_PBP1_LivM_like"/>
    <property type="match status" value="1"/>
</dbReference>
<keyword evidence="5 6" id="KW-0472">Membrane</keyword>
<dbReference type="InterPro" id="IPR043428">
    <property type="entry name" value="LivM-like"/>
</dbReference>
<feature type="transmembrane region" description="Helical" evidence="6">
    <location>
        <begin position="199"/>
        <end position="224"/>
    </location>
</feature>
<evidence type="ECO:0000256" key="6">
    <source>
        <dbReference type="SAM" id="Phobius"/>
    </source>
</evidence>
<organism evidence="7 9">
    <name type="scientific">Comamonas endophytica</name>
    <dbReference type="NCBI Taxonomy" id="2949090"/>
    <lineage>
        <taxon>Bacteria</taxon>
        <taxon>Pseudomonadati</taxon>
        <taxon>Pseudomonadota</taxon>
        <taxon>Betaproteobacteria</taxon>
        <taxon>Burkholderiales</taxon>
        <taxon>Comamonadaceae</taxon>
        <taxon>Comamonas</taxon>
    </lineage>
</organism>
<feature type="transmembrane region" description="Helical" evidence="6">
    <location>
        <begin position="261"/>
        <end position="279"/>
    </location>
</feature>
<dbReference type="PANTHER" id="PTHR30482:SF10">
    <property type="entry name" value="HIGH-AFFINITY BRANCHED-CHAIN AMINO ACID TRANSPORT PROTEIN BRAE"/>
    <property type="match status" value="1"/>
</dbReference>
<keyword evidence="2" id="KW-1003">Cell membrane</keyword>
<protein>
    <submittedName>
        <fullName evidence="7">Branched-chain amino acid ABC transporter permease</fullName>
    </submittedName>
</protein>
<dbReference type="RefSeq" id="WP_231044822.1">
    <property type="nucleotide sequence ID" value="NZ_CP106882.1"/>
</dbReference>
<sequence length="323" mass="33874">MTKVFDQFPWLGPLLFVLLFVLAPLVPGGYVLYIFTLVIIYTLASFGTNILTGYTNLISMAGAVFFGIGAYGSAILTTHFGVPLVLSMFIAAAIATVVGLLLALPVLRLEEVFLAIATLGFVMISVEIAKSGGELSGGENGMGAPGPTLFGWALDERGYHLFAAVVLAGALWVARNLARSHFGRGFLAIKGSDTAARALGLNTTALKLVAFGVCAFYTGLSGALYAPLVRFIDPSLFGIMVSISFVSMVIVGGLGSILGSVLGAVFVIGAPQLLTYLGFDQFQRALYGVAMILALMFLPDGLASLFKRRRLPAADIADSGVAK</sequence>
<evidence type="ECO:0000256" key="3">
    <source>
        <dbReference type="ARBA" id="ARBA00022692"/>
    </source>
</evidence>
<accession>A0ABY6GES2</accession>
<evidence type="ECO:0000256" key="1">
    <source>
        <dbReference type="ARBA" id="ARBA00004651"/>
    </source>
</evidence>
<feature type="transmembrane region" description="Helical" evidence="6">
    <location>
        <begin position="111"/>
        <end position="129"/>
    </location>
</feature>
<evidence type="ECO:0000313" key="9">
    <source>
        <dbReference type="Proteomes" id="UP001162800"/>
    </source>
</evidence>
<gene>
    <name evidence="8" type="ORF">M9799_17000</name>
    <name evidence="7" type="ORF">M9799_19735</name>
</gene>
<evidence type="ECO:0000313" key="7">
    <source>
        <dbReference type="EMBL" id="UYG53594.1"/>
    </source>
</evidence>
<dbReference type="Pfam" id="PF02653">
    <property type="entry name" value="BPD_transp_2"/>
    <property type="match status" value="1"/>
</dbReference>
<dbReference type="EMBL" id="CP106882">
    <property type="protein sequence ID" value="UYG53594.1"/>
    <property type="molecule type" value="Genomic_DNA"/>
</dbReference>
<feature type="transmembrane region" description="Helical" evidence="6">
    <location>
        <begin position="159"/>
        <end position="178"/>
    </location>
</feature>
<reference evidence="7" key="1">
    <citation type="submission" date="2022-09" db="EMBL/GenBank/DDBJ databases">
        <title>The complete genome of Acidovorax sp. 5MLIR.</title>
        <authorList>
            <person name="Liu L."/>
            <person name="Yue J."/>
            <person name="Yang F."/>
            <person name="Yuan J."/>
            <person name="Li L."/>
        </authorList>
    </citation>
    <scope>NUCLEOTIDE SEQUENCE</scope>
    <source>
        <strain evidence="7">5MLIR</strain>
        <plasmid evidence="7">unnamed1</plasmid>
    </source>
</reference>
<geneLocation type="plasmid" evidence="7 9">
    <name>unnamed1</name>
</geneLocation>
<keyword evidence="3 6" id="KW-0812">Transmembrane</keyword>
<evidence type="ECO:0000256" key="5">
    <source>
        <dbReference type="ARBA" id="ARBA00023136"/>
    </source>
</evidence>
<feature type="transmembrane region" description="Helical" evidence="6">
    <location>
        <begin position="236"/>
        <end position="254"/>
    </location>
</feature>
<evidence type="ECO:0000256" key="2">
    <source>
        <dbReference type="ARBA" id="ARBA00022475"/>
    </source>
</evidence>
<proteinExistence type="predicted"/>
<feature type="transmembrane region" description="Helical" evidence="6">
    <location>
        <begin position="58"/>
        <end position="76"/>
    </location>
</feature>
<comment type="subcellular location">
    <subcellularLocation>
        <location evidence="1">Cell membrane</location>
        <topology evidence="1">Multi-pass membrane protein</topology>
    </subcellularLocation>
</comment>
<name>A0ABY6GES2_9BURK</name>
<keyword evidence="7" id="KW-0614">Plasmid</keyword>
<dbReference type="InterPro" id="IPR001851">
    <property type="entry name" value="ABC_transp_permease"/>
</dbReference>
<keyword evidence="9" id="KW-1185">Reference proteome</keyword>
<feature type="transmembrane region" description="Helical" evidence="6">
    <location>
        <begin position="7"/>
        <end position="26"/>
    </location>
</feature>
<dbReference type="EMBL" id="CP106882">
    <property type="protein sequence ID" value="UYG53641.1"/>
    <property type="molecule type" value="Genomic_DNA"/>
</dbReference>
<keyword evidence="4 6" id="KW-1133">Transmembrane helix</keyword>
<feature type="transmembrane region" description="Helical" evidence="6">
    <location>
        <begin position="82"/>
        <end position="104"/>
    </location>
</feature>
<dbReference type="Proteomes" id="UP001162800">
    <property type="component" value="Plasmid unnamed1"/>
</dbReference>
<evidence type="ECO:0000256" key="4">
    <source>
        <dbReference type="ARBA" id="ARBA00022989"/>
    </source>
</evidence>
<dbReference type="PANTHER" id="PTHR30482">
    <property type="entry name" value="HIGH-AFFINITY BRANCHED-CHAIN AMINO ACID TRANSPORT SYSTEM PERMEASE"/>
    <property type="match status" value="1"/>
</dbReference>
<feature type="transmembrane region" description="Helical" evidence="6">
    <location>
        <begin position="285"/>
        <end position="306"/>
    </location>
</feature>